<dbReference type="GO" id="GO:0046872">
    <property type="term" value="F:metal ion binding"/>
    <property type="evidence" value="ECO:0007669"/>
    <property type="project" value="UniProtKB-KW"/>
</dbReference>
<reference evidence="4" key="1">
    <citation type="submission" date="2025-08" db="UniProtKB">
        <authorList>
            <consortium name="RefSeq"/>
        </authorList>
    </citation>
    <scope>IDENTIFICATION</scope>
    <source>
        <tissue evidence="4">Skeletal muscle</tissue>
    </source>
</reference>
<evidence type="ECO:0000256" key="2">
    <source>
        <dbReference type="ARBA" id="ARBA00022801"/>
    </source>
</evidence>
<dbReference type="PANTHER" id="PTHR42752:SF1">
    <property type="entry name" value="IMIDAZOLONEPROPIONASE-RELATED"/>
    <property type="match status" value="1"/>
</dbReference>
<keyword evidence="3" id="KW-1185">Reference proteome</keyword>
<dbReference type="GeneID" id="106552108"/>
<dbReference type="Proteomes" id="UP000504617">
    <property type="component" value="Unplaced"/>
</dbReference>
<evidence type="ECO:0000256" key="1">
    <source>
        <dbReference type="ARBA" id="ARBA00022723"/>
    </source>
</evidence>
<dbReference type="Gene3D" id="2.30.40.10">
    <property type="entry name" value="Urease, subunit C, domain 1"/>
    <property type="match status" value="1"/>
</dbReference>
<dbReference type="InterPro" id="IPR011059">
    <property type="entry name" value="Metal-dep_hydrolase_composite"/>
</dbReference>
<dbReference type="GO" id="GO:0050480">
    <property type="term" value="F:imidazolonepropionase activity"/>
    <property type="evidence" value="ECO:0007669"/>
    <property type="project" value="TreeGrafter"/>
</dbReference>
<dbReference type="PANTHER" id="PTHR42752">
    <property type="entry name" value="IMIDAZOLONEPROPIONASE"/>
    <property type="match status" value="1"/>
</dbReference>
<dbReference type="GO" id="GO:0005737">
    <property type="term" value="C:cytoplasm"/>
    <property type="evidence" value="ECO:0007669"/>
    <property type="project" value="InterPro"/>
</dbReference>
<accession>A0A6I9YMX5</accession>
<organism evidence="3 4">
    <name type="scientific">Thamnophis sirtalis</name>
    <dbReference type="NCBI Taxonomy" id="35019"/>
    <lineage>
        <taxon>Eukaryota</taxon>
        <taxon>Metazoa</taxon>
        <taxon>Chordata</taxon>
        <taxon>Craniata</taxon>
        <taxon>Vertebrata</taxon>
        <taxon>Euteleostomi</taxon>
        <taxon>Lepidosauria</taxon>
        <taxon>Squamata</taxon>
        <taxon>Bifurcata</taxon>
        <taxon>Unidentata</taxon>
        <taxon>Episquamata</taxon>
        <taxon>Toxicofera</taxon>
        <taxon>Serpentes</taxon>
        <taxon>Colubroidea</taxon>
        <taxon>Colubridae</taxon>
        <taxon>Natricinae</taxon>
        <taxon>Thamnophis</taxon>
    </lineage>
</organism>
<keyword evidence="1" id="KW-0479">Metal-binding</keyword>
<gene>
    <name evidence="4" type="primary">LOC106552108</name>
</gene>
<dbReference type="KEGG" id="tsr:106552108"/>
<name>A0A6I9YMX5_9SAUR</name>
<dbReference type="AlphaFoldDB" id="A0A6I9YMX5"/>
<dbReference type="OrthoDB" id="194468at2759"/>
<protein>
    <submittedName>
        <fullName evidence="4">Probable imidazolonepropionase isoform X1</fullName>
    </submittedName>
</protein>
<dbReference type="RefSeq" id="XP_013925768.1">
    <property type="nucleotide sequence ID" value="XM_014070293.1"/>
</dbReference>
<dbReference type="InterPro" id="IPR005920">
    <property type="entry name" value="HutI"/>
</dbReference>
<dbReference type="GO" id="GO:0019556">
    <property type="term" value="P:L-histidine catabolic process to glutamate and formamide"/>
    <property type="evidence" value="ECO:0007669"/>
    <property type="project" value="InterPro"/>
</dbReference>
<proteinExistence type="predicted"/>
<evidence type="ECO:0000313" key="4">
    <source>
        <dbReference type="RefSeq" id="XP_013925768.1"/>
    </source>
</evidence>
<keyword evidence="2" id="KW-0378">Hydrolase</keyword>
<sequence length="148" mass="16170">MRSTPTKQTLLRALRPLRPLSGSCLGSATDEAMAGGEYKLLLEGAEQLVLVCTQGEQYLLEAGMEQLALRGNASVVIGKNGCIEAVGDARAIREQFSGATFDKIIDCSGKCILPGWYGFKDLLYQAVIYVFIEGQDMPLFLLLYFPLK</sequence>
<evidence type="ECO:0000313" key="3">
    <source>
        <dbReference type="Proteomes" id="UP000504617"/>
    </source>
</evidence>